<accession>A0A1Z4C0T2</accession>
<protein>
    <recommendedName>
        <fullName evidence="4">NHL repeat-containing protein</fullName>
    </recommendedName>
</protein>
<keyword evidence="1" id="KW-1133">Transmembrane helix</keyword>
<dbReference type="SUPFAM" id="SSF101898">
    <property type="entry name" value="NHL repeat"/>
    <property type="match status" value="1"/>
</dbReference>
<name>A0A1Z4C0T2_9GAMM</name>
<dbReference type="AlphaFoldDB" id="A0A1Z4C0T2"/>
<dbReference type="EMBL" id="CP022129">
    <property type="protein sequence ID" value="ASF47148.1"/>
    <property type="molecule type" value="Genomic_DNA"/>
</dbReference>
<dbReference type="OrthoDB" id="5777749at2"/>
<keyword evidence="1" id="KW-0812">Transmembrane</keyword>
<keyword evidence="3" id="KW-1185">Reference proteome</keyword>
<feature type="transmembrane region" description="Helical" evidence="1">
    <location>
        <begin position="432"/>
        <end position="451"/>
    </location>
</feature>
<evidence type="ECO:0000313" key="2">
    <source>
        <dbReference type="EMBL" id="ASF47148.1"/>
    </source>
</evidence>
<gene>
    <name evidence="2" type="ORF">CEK71_14315</name>
</gene>
<evidence type="ECO:0000256" key="1">
    <source>
        <dbReference type="SAM" id="Phobius"/>
    </source>
</evidence>
<evidence type="ECO:0000313" key="3">
    <source>
        <dbReference type="Proteomes" id="UP000197019"/>
    </source>
</evidence>
<dbReference type="KEGG" id="mpsy:CEK71_14315"/>
<keyword evidence="1" id="KW-0472">Membrane</keyword>
<dbReference type="InterPro" id="IPR011042">
    <property type="entry name" value="6-blade_b-propeller_TolB-like"/>
</dbReference>
<dbReference type="Gene3D" id="2.120.10.30">
    <property type="entry name" value="TolB, C-terminal domain"/>
    <property type="match status" value="1"/>
</dbReference>
<dbReference type="RefSeq" id="WP_088620020.1">
    <property type="nucleotide sequence ID" value="NZ_CP022129.1"/>
</dbReference>
<sequence length="562" mass="62849">MNQNIKPLTALLILLFFGGLLWGKFAAHNAAVSVLTFSHLHKHPNGTAYIMLDNQLFGFNDQALLTSHIDLANFGINSGTALTDFAFFANGDLLIRRHVKDNGLVYNLQRYLRLKNMQDEHSTDANNGLFRCDPGNFHCLAFTKPPLNLNDAYSLAIDWQTDQVFIADTSRHIVRLFSGTGEEQDTKEGFLFPNQVYFQDNKLYIADTNHHQLSVIGVNGNRFGDVKTFMPANTADGIAKGDVWPSGFLLTEGQCWIRNANDNMEFGGIYVFKDNGIFIKQLTLPAKADPFALLRLGDKVLVSDFNLDAIHQFDLDGKALADFQHPIFNGLLAKLSGQKTDYQNIDLAFTIAFALCLIGGFGYALYQESKQRPETIIAETPQDLPPPTLDGLDIYWLKPRFSYIALLSSLPILLIAWLAFIKYLINMPLMDFIGKIYPVFFAFIVLVVFSIRQLSQKIGISDQFFIVASSLGKPALCAKTHILYSGKFIAIGTCILNLKQLSYQFSEDELGQWLYPAVKQGRQVDLSVITSLALRKKSVWLTVLVSSVFLAGFFVYLGIKNG</sequence>
<organism evidence="2 3">
    <name type="scientific">Methylovulum psychrotolerans</name>
    <dbReference type="NCBI Taxonomy" id="1704499"/>
    <lineage>
        <taxon>Bacteria</taxon>
        <taxon>Pseudomonadati</taxon>
        <taxon>Pseudomonadota</taxon>
        <taxon>Gammaproteobacteria</taxon>
        <taxon>Methylococcales</taxon>
        <taxon>Methylococcaceae</taxon>
        <taxon>Methylovulum</taxon>
    </lineage>
</organism>
<proteinExistence type="predicted"/>
<feature type="transmembrane region" description="Helical" evidence="1">
    <location>
        <begin position="347"/>
        <end position="366"/>
    </location>
</feature>
<evidence type="ECO:0008006" key="4">
    <source>
        <dbReference type="Google" id="ProtNLM"/>
    </source>
</evidence>
<reference evidence="2 3" key="1">
    <citation type="submission" date="2017-06" db="EMBL/GenBank/DDBJ databases">
        <title>Genome Sequencing of the methanotroph Methylovulum psychrotolerants str. HV10-M2 isolated from a high-altitude environment.</title>
        <authorList>
            <person name="Mateos-Rivera A."/>
        </authorList>
    </citation>
    <scope>NUCLEOTIDE SEQUENCE [LARGE SCALE GENOMIC DNA]</scope>
    <source>
        <strain evidence="2 3">HV10_M2</strain>
    </source>
</reference>
<dbReference type="Proteomes" id="UP000197019">
    <property type="component" value="Chromosome"/>
</dbReference>
<feature type="transmembrane region" description="Helical" evidence="1">
    <location>
        <begin position="539"/>
        <end position="559"/>
    </location>
</feature>
<feature type="transmembrane region" description="Helical" evidence="1">
    <location>
        <begin position="401"/>
        <end position="420"/>
    </location>
</feature>